<dbReference type="RefSeq" id="WP_129316315.1">
    <property type="nucleotide sequence ID" value="NZ_JBFCQO010000007.1"/>
</dbReference>
<proteinExistence type="predicted"/>
<gene>
    <name evidence="2" type="ORF">GMA10_10170</name>
</gene>
<protein>
    <submittedName>
        <fullName evidence="2">GNAT family N-acetyltransferase</fullName>
    </submittedName>
</protein>
<dbReference type="OrthoDB" id="5243635at2"/>
<accession>A0A7K1LKU9</accession>
<reference evidence="2 3" key="1">
    <citation type="submission" date="2019-12" db="EMBL/GenBank/DDBJ databases">
        <authorList>
            <person name="Li J."/>
            <person name="Shi Y."/>
            <person name="Xu G."/>
            <person name="Xiao D."/>
            <person name="Ran X."/>
        </authorList>
    </citation>
    <scope>NUCLEOTIDE SEQUENCE [LARGE SCALE GENOMIC DNA]</scope>
    <source>
        <strain evidence="2 3">JCM 15915</strain>
    </source>
</reference>
<dbReference type="InterPro" id="IPR016181">
    <property type="entry name" value="Acyl_CoA_acyltransferase"/>
</dbReference>
<evidence type="ECO:0000313" key="3">
    <source>
        <dbReference type="Proteomes" id="UP000462152"/>
    </source>
</evidence>
<comment type="caution">
    <text evidence="2">The sequence shown here is derived from an EMBL/GenBank/DDBJ whole genome shotgun (WGS) entry which is preliminary data.</text>
</comment>
<dbReference type="InterPro" id="IPR000182">
    <property type="entry name" value="GNAT_dom"/>
</dbReference>
<dbReference type="SUPFAM" id="SSF55729">
    <property type="entry name" value="Acyl-CoA N-acyltransferases (Nat)"/>
    <property type="match status" value="1"/>
</dbReference>
<dbReference type="Pfam" id="PF13508">
    <property type="entry name" value="Acetyltransf_7"/>
    <property type="match status" value="1"/>
</dbReference>
<dbReference type="EMBL" id="WOGT01000006">
    <property type="protein sequence ID" value="MUN55572.1"/>
    <property type="molecule type" value="Genomic_DNA"/>
</dbReference>
<sequence>MTFVCDGKFFLSPAGPEDTSAYARVHVSALGASYRDIIGPDFGSRMREHADEIAAEDRQYLAQPDATGFIAWSNPSLDETNDYGCCAVGADPDLWFRPVGIALSADAGPLESWEKDIGAAPIESPAGLRLRKLINLYILPEAQNEGLGSELLRAALPTDDPAFLWIINGNAAAARFYRRHGFRDLGEVFEAEGAWAPSTTGRMVRGLEGS</sequence>
<organism evidence="2 3">
    <name type="scientific">Rothia koreensis</name>
    <dbReference type="NCBI Taxonomy" id="592378"/>
    <lineage>
        <taxon>Bacteria</taxon>
        <taxon>Bacillati</taxon>
        <taxon>Actinomycetota</taxon>
        <taxon>Actinomycetes</taxon>
        <taxon>Micrococcales</taxon>
        <taxon>Micrococcaceae</taxon>
        <taxon>Rothia</taxon>
    </lineage>
</organism>
<evidence type="ECO:0000313" key="2">
    <source>
        <dbReference type="EMBL" id="MUN55572.1"/>
    </source>
</evidence>
<dbReference type="Gene3D" id="3.40.630.30">
    <property type="match status" value="1"/>
</dbReference>
<dbReference type="GO" id="GO:0016747">
    <property type="term" value="F:acyltransferase activity, transferring groups other than amino-acyl groups"/>
    <property type="evidence" value="ECO:0007669"/>
    <property type="project" value="InterPro"/>
</dbReference>
<name>A0A7K1LKU9_9MICC</name>
<evidence type="ECO:0000259" key="1">
    <source>
        <dbReference type="PROSITE" id="PS51186"/>
    </source>
</evidence>
<feature type="domain" description="N-acetyltransferase" evidence="1">
    <location>
        <begin position="48"/>
        <end position="208"/>
    </location>
</feature>
<dbReference type="Proteomes" id="UP000462152">
    <property type="component" value="Unassembled WGS sequence"/>
</dbReference>
<keyword evidence="3" id="KW-1185">Reference proteome</keyword>
<dbReference type="PROSITE" id="PS51186">
    <property type="entry name" value="GNAT"/>
    <property type="match status" value="1"/>
</dbReference>
<dbReference type="AlphaFoldDB" id="A0A7K1LKU9"/>
<keyword evidence="2" id="KW-0808">Transferase</keyword>